<dbReference type="AlphaFoldDB" id="A0A1I6G2S6"/>
<dbReference type="OrthoDB" id="1115230at2"/>
<evidence type="ECO:0000313" key="2">
    <source>
        <dbReference type="Proteomes" id="UP000199534"/>
    </source>
</evidence>
<dbReference type="Proteomes" id="UP000199534">
    <property type="component" value="Unassembled WGS sequence"/>
</dbReference>
<dbReference type="STRING" id="400055.SAMN04490243_1147"/>
<dbReference type="RefSeq" id="WP_092982088.1">
    <property type="nucleotide sequence ID" value="NZ_FOYQ01000001.1"/>
</dbReference>
<dbReference type="Pfam" id="PF16125">
    <property type="entry name" value="DUF4837"/>
    <property type="match status" value="1"/>
</dbReference>
<gene>
    <name evidence="1" type="ORF">SAMN04490243_1147</name>
</gene>
<dbReference type="PROSITE" id="PS51257">
    <property type="entry name" value="PROKAR_LIPOPROTEIN"/>
    <property type="match status" value="1"/>
</dbReference>
<dbReference type="EMBL" id="FOYQ01000001">
    <property type="protein sequence ID" value="SFR36523.1"/>
    <property type="molecule type" value="Genomic_DNA"/>
</dbReference>
<dbReference type="InterPro" id="IPR032286">
    <property type="entry name" value="DUF4837"/>
</dbReference>
<proteinExistence type="predicted"/>
<organism evidence="1 2">
    <name type="scientific">Robiginitalea myxolifaciens</name>
    <dbReference type="NCBI Taxonomy" id="400055"/>
    <lineage>
        <taxon>Bacteria</taxon>
        <taxon>Pseudomonadati</taxon>
        <taxon>Bacteroidota</taxon>
        <taxon>Flavobacteriia</taxon>
        <taxon>Flavobacteriales</taxon>
        <taxon>Flavobacteriaceae</taxon>
        <taxon>Robiginitalea</taxon>
    </lineage>
</organism>
<reference evidence="1 2" key="1">
    <citation type="submission" date="2016-10" db="EMBL/GenBank/DDBJ databases">
        <authorList>
            <person name="de Groot N.N."/>
        </authorList>
    </citation>
    <scope>NUCLEOTIDE SEQUENCE [LARGE SCALE GENOMIC DNA]</scope>
    <source>
        <strain evidence="1 2">DSM 21019</strain>
    </source>
</reference>
<protein>
    <recommendedName>
        <fullName evidence="3">DUF4837 domain-containing protein</fullName>
    </recommendedName>
</protein>
<evidence type="ECO:0008006" key="3">
    <source>
        <dbReference type="Google" id="ProtNLM"/>
    </source>
</evidence>
<accession>A0A1I6G2S6</accession>
<name>A0A1I6G2S6_9FLAO</name>
<sequence length="330" mass="37198">MKLKHVFAVVLAVVFAACEDGPKKKYNPQSIGAINSVAVVMSNSLWEGAVGDKVREHFAAPLIGLTWDEPTFDLVHLPPSVFQGTTQYRRAVLYVDLDSVTGAQIREDLYAAPQQVAVVKGDSDSALIQTLDTHAARIKQEFRRMELQESQQRFLRSLSKENVLDEKYGVNLRLPSVYKVGKQEDNFVWIDREIQKGSMNIIAYEMPADYFQSDSTLVRDIVRMRDSIGRLYVPGPDVPGKITYMGTEKAFAPAVFASEVNGFKAVEVRGIWEVVNYPMAGPFLTYIVNDTVRNRKMVLEGFTFAPATNKRDYMFELEAILRTLKIQGQE</sequence>
<evidence type="ECO:0000313" key="1">
    <source>
        <dbReference type="EMBL" id="SFR36523.1"/>
    </source>
</evidence>
<keyword evidence="2" id="KW-1185">Reference proteome</keyword>